<name>U9TJA9_RHIID</name>
<dbReference type="EMBL" id="KI291684">
    <property type="protein sequence ID" value="ESA06398.1"/>
    <property type="molecule type" value="Genomic_DNA"/>
</dbReference>
<organism evidence="1">
    <name type="scientific">Rhizophagus irregularis (strain DAOM 181602 / DAOM 197198 / MUCL 43194)</name>
    <name type="common">Arbuscular mycorrhizal fungus</name>
    <name type="synonym">Glomus intraradices</name>
    <dbReference type="NCBI Taxonomy" id="747089"/>
    <lineage>
        <taxon>Eukaryota</taxon>
        <taxon>Fungi</taxon>
        <taxon>Fungi incertae sedis</taxon>
        <taxon>Mucoromycota</taxon>
        <taxon>Glomeromycotina</taxon>
        <taxon>Glomeromycetes</taxon>
        <taxon>Glomerales</taxon>
        <taxon>Glomeraceae</taxon>
        <taxon>Rhizophagus</taxon>
    </lineage>
</organism>
<dbReference type="HOGENOM" id="CLU_2795245_0_0_1"/>
<reference evidence="1" key="1">
    <citation type="submission" date="2013-07" db="EMBL/GenBank/DDBJ databases">
        <title>The genome of an arbuscular mycorrhizal fungus provides insights into the evolution of the oldest plant symbiosis.</title>
        <authorList>
            <consortium name="DOE Joint Genome Institute"/>
            <person name="Tisserant E."/>
            <person name="Malbreil M."/>
            <person name="Kuo A."/>
            <person name="Kohler A."/>
            <person name="Symeonidi A."/>
            <person name="Balestrini R."/>
            <person name="Charron P."/>
            <person name="Duensing N."/>
            <person name="Frei-dit-Frey N."/>
            <person name="Gianinazzi-Pearson V."/>
            <person name="Gilbert B."/>
            <person name="Handa Y."/>
            <person name="Hijri M."/>
            <person name="Kaul R."/>
            <person name="Kawaguchi M."/>
            <person name="Krajinski F."/>
            <person name="Lammers P."/>
            <person name="Lapierre D."/>
            <person name="Masclaux F.G."/>
            <person name="Murat C."/>
            <person name="Morin E."/>
            <person name="Ndikumana S."/>
            <person name="Pagni M."/>
            <person name="Petitpierre D."/>
            <person name="Requena N."/>
            <person name="Rosikiewicz P."/>
            <person name="Riley R."/>
            <person name="Saito K."/>
            <person name="San Clemente H."/>
            <person name="Shapiro H."/>
            <person name="van Tuinen D."/>
            <person name="Becard G."/>
            <person name="Bonfante P."/>
            <person name="Paszkowski U."/>
            <person name="Shachar-Hill Y."/>
            <person name="Young J.P."/>
            <person name="Sanders I.R."/>
            <person name="Henrissat B."/>
            <person name="Rensing S.A."/>
            <person name="Grigoriev I.V."/>
            <person name="Corradi N."/>
            <person name="Roux C."/>
            <person name="Martin F."/>
        </authorList>
    </citation>
    <scope>NUCLEOTIDE SEQUENCE</scope>
    <source>
        <strain evidence="1">DAOM 197198</strain>
    </source>
</reference>
<accession>U9TJA9</accession>
<evidence type="ECO:0000313" key="1">
    <source>
        <dbReference type="EMBL" id="ESA06398.1"/>
    </source>
</evidence>
<gene>
    <name evidence="1" type="ORF">GLOINDRAFT_34244</name>
</gene>
<protein>
    <submittedName>
        <fullName evidence="1">Uncharacterized protein</fullName>
    </submittedName>
</protein>
<sequence>MYIKDSSWISISAWNSEMMNLDLKIEMFLNYLDEPELNVTRLFKRTRTWNWNISDASLQNKKGMKKEG</sequence>
<dbReference type="AlphaFoldDB" id="U9TJA9"/>
<proteinExistence type="predicted"/>